<dbReference type="InterPro" id="IPR017937">
    <property type="entry name" value="Thioredoxin_CS"/>
</dbReference>
<dbReference type="GO" id="GO:0015036">
    <property type="term" value="F:disulfide oxidoreductase activity"/>
    <property type="evidence" value="ECO:0007669"/>
    <property type="project" value="UniProtKB-ARBA"/>
</dbReference>
<dbReference type="GO" id="GO:0017004">
    <property type="term" value="P:cytochrome complex assembly"/>
    <property type="evidence" value="ECO:0007669"/>
    <property type="project" value="UniProtKB-KW"/>
</dbReference>
<dbReference type="PANTHER" id="PTHR42852">
    <property type="entry name" value="THIOL:DISULFIDE INTERCHANGE PROTEIN DSBE"/>
    <property type="match status" value="1"/>
</dbReference>
<dbReference type="PANTHER" id="PTHR42852:SF6">
    <property type="entry name" value="THIOL:DISULFIDE INTERCHANGE PROTEIN DSBE"/>
    <property type="match status" value="1"/>
</dbReference>
<dbReference type="InterPro" id="IPR036249">
    <property type="entry name" value="Thioredoxin-like_sf"/>
</dbReference>
<name>A0A3N9TAT1_9VIBR</name>
<evidence type="ECO:0000256" key="3">
    <source>
        <dbReference type="ARBA" id="ARBA00023157"/>
    </source>
</evidence>
<dbReference type="InterPro" id="IPR050553">
    <property type="entry name" value="Thioredoxin_ResA/DsbE_sf"/>
</dbReference>
<dbReference type="GO" id="GO:0016209">
    <property type="term" value="F:antioxidant activity"/>
    <property type="evidence" value="ECO:0007669"/>
    <property type="project" value="InterPro"/>
</dbReference>
<keyword evidence="2" id="KW-0201">Cytochrome c-type biogenesis</keyword>
<dbReference type="Pfam" id="PF00578">
    <property type="entry name" value="AhpC-TSA"/>
    <property type="match status" value="1"/>
</dbReference>
<dbReference type="InterPro" id="IPR013766">
    <property type="entry name" value="Thioredoxin_domain"/>
</dbReference>
<evidence type="ECO:0000313" key="7">
    <source>
        <dbReference type="Proteomes" id="UP000281112"/>
    </source>
</evidence>
<dbReference type="GO" id="GO:0030313">
    <property type="term" value="C:cell envelope"/>
    <property type="evidence" value="ECO:0007669"/>
    <property type="project" value="UniProtKB-SubCell"/>
</dbReference>
<evidence type="ECO:0000256" key="1">
    <source>
        <dbReference type="ARBA" id="ARBA00004196"/>
    </source>
</evidence>
<dbReference type="InterPro" id="IPR000866">
    <property type="entry name" value="AhpC/TSA"/>
</dbReference>
<organism evidence="6 7">
    <name type="scientific">Vibrio viridaestus</name>
    <dbReference type="NCBI Taxonomy" id="2487322"/>
    <lineage>
        <taxon>Bacteria</taxon>
        <taxon>Pseudomonadati</taxon>
        <taxon>Pseudomonadota</taxon>
        <taxon>Gammaproteobacteria</taxon>
        <taxon>Vibrionales</taxon>
        <taxon>Vibrionaceae</taxon>
        <taxon>Vibrio</taxon>
    </lineage>
</organism>
<accession>A0A3N9TAT1</accession>
<evidence type="ECO:0000256" key="4">
    <source>
        <dbReference type="ARBA" id="ARBA00023284"/>
    </source>
</evidence>
<gene>
    <name evidence="6" type="ORF">EES38_20175</name>
</gene>
<dbReference type="SUPFAM" id="SSF52833">
    <property type="entry name" value="Thioredoxin-like"/>
    <property type="match status" value="1"/>
</dbReference>
<keyword evidence="7" id="KW-1185">Reference proteome</keyword>
<dbReference type="AlphaFoldDB" id="A0A3N9TAT1"/>
<evidence type="ECO:0000259" key="5">
    <source>
        <dbReference type="PROSITE" id="PS51352"/>
    </source>
</evidence>
<dbReference type="OrthoDB" id="9788279at2"/>
<dbReference type="Proteomes" id="UP000281112">
    <property type="component" value="Unassembled WGS sequence"/>
</dbReference>
<protein>
    <submittedName>
        <fullName evidence="6">TlpA family protein disulfide reductase</fullName>
    </submittedName>
</protein>
<comment type="subcellular location">
    <subcellularLocation>
        <location evidence="1">Cell envelope</location>
    </subcellularLocation>
</comment>
<evidence type="ECO:0000256" key="2">
    <source>
        <dbReference type="ARBA" id="ARBA00022748"/>
    </source>
</evidence>
<evidence type="ECO:0000313" key="6">
    <source>
        <dbReference type="EMBL" id="RQW61238.1"/>
    </source>
</evidence>
<dbReference type="CDD" id="cd02966">
    <property type="entry name" value="TlpA_like_family"/>
    <property type="match status" value="1"/>
</dbReference>
<comment type="caution">
    <text evidence="6">The sequence shown here is derived from an EMBL/GenBank/DDBJ whole genome shotgun (WGS) entry which is preliminary data.</text>
</comment>
<sequence length="175" mass="19550">MENTSVRKHHMRLKVRSLNIGLCLFSVLFLLAGCKDEVVALSKPAPSIAVFNNSQEEVTLSQFSKTPVLIDFWSVGCGPCMAMMPELEKLQQQYHGKLVVLGINTDQTDVDLDKYAKKLNVSFPLVQDQLNITKERYNVIGTPTSFLIDSKGTVHAIHEGYLNLNSLQSWIQGVL</sequence>
<feature type="domain" description="Thioredoxin" evidence="5">
    <location>
        <begin position="39"/>
        <end position="175"/>
    </location>
</feature>
<dbReference type="PROSITE" id="PS51257">
    <property type="entry name" value="PROKAR_LIPOPROTEIN"/>
    <property type="match status" value="1"/>
</dbReference>
<reference evidence="6 7" key="1">
    <citation type="submission" date="2018-11" db="EMBL/GenBank/DDBJ databases">
        <title>Vibrio LJC006 sp. nov., isolated from seawater during the bloom of the enteromorpha.</title>
        <authorList>
            <person name="Liang J."/>
        </authorList>
    </citation>
    <scope>NUCLEOTIDE SEQUENCE [LARGE SCALE GENOMIC DNA]</scope>
    <source>
        <strain evidence="6 7">LJC006</strain>
    </source>
</reference>
<proteinExistence type="predicted"/>
<keyword evidence="3" id="KW-1015">Disulfide bond</keyword>
<dbReference type="Gene3D" id="3.40.30.10">
    <property type="entry name" value="Glutaredoxin"/>
    <property type="match status" value="1"/>
</dbReference>
<dbReference type="EMBL" id="RJVQ01000014">
    <property type="protein sequence ID" value="RQW61238.1"/>
    <property type="molecule type" value="Genomic_DNA"/>
</dbReference>
<dbReference type="PROSITE" id="PS51352">
    <property type="entry name" value="THIOREDOXIN_2"/>
    <property type="match status" value="1"/>
</dbReference>
<dbReference type="PROSITE" id="PS00194">
    <property type="entry name" value="THIOREDOXIN_1"/>
    <property type="match status" value="1"/>
</dbReference>
<keyword evidence="4" id="KW-0676">Redox-active center</keyword>